<feature type="transmembrane region" description="Helical" evidence="8">
    <location>
        <begin position="307"/>
        <end position="333"/>
    </location>
</feature>
<evidence type="ECO:0000256" key="2">
    <source>
        <dbReference type="ARBA" id="ARBA00009904"/>
    </source>
</evidence>
<keyword evidence="3" id="KW-0813">Transport</keyword>
<dbReference type="Proteomes" id="UP000679848">
    <property type="component" value="Plasmid pMM59_01"/>
</dbReference>
<feature type="transmembrane region" description="Helical" evidence="8">
    <location>
        <begin position="431"/>
        <end position="449"/>
    </location>
</feature>
<dbReference type="GO" id="GO:0007035">
    <property type="term" value="P:vacuolar acidification"/>
    <property type="evidence" value="ECO:0007669"/>
    <property type="project" value="TreeGrafter"/>
</dbReference>
<keyword evidence="10" id="KW-1185">Reference proteome</keyword>
<proteinExistence type="inferred from homology"/>
<comment type="subcellular location">
    <subcellularLocation>
        <location evidence="1">Membrane</location>
        <topology evidence="1">Multi-pass membrane protein</topology>
    </subcellularLocation>
</comment>
<dbReference type="GO" id="GO:0033179">
    <property type="term" value="C:proton-transporting V-type ATPase, V0 domain"/>
    <property type="evidence" value="ECO:0007669"/>
    <property type="project" value="InterPro"/>
</dbReference>
<evidence type="ECO:0000256" key="4">
    <source>
        <dbReference type="ARBA" id="ARBA00022692"/>
    </source>
</evidence>
<keyword evidence="7 8" id="KW-0472">Membrane</keyword>
<evidence type="ECO:0000256" key="5">
    <source>
        <dbReference type="ARBA" id="ARBA00022989"/>
    </source>
</evidence>
<keyword evidence="5 8" id="KW-1133">Transmembrane helix</keyword>
<feature type="transmembrane region" description="Helical" evidence="8">
    <location>
        <begin position="455"/>
        <end position="474"/>
    </location>
</feature>
<accession>A0A830UBK1</accession>
<dbReference type="GO" id="GO:0046961">
    <property type="term" value="F:proton-transporting ATPase activity, rotational mechanism"/>
    <property type="evidence" value="ECO:0007669"/>
    <property type="project" value="InterPro"/>
</dbReference>
<keyword evidence="9" id="KW-0614">Plasmid</keyword>
<evidence type="ECO:0000256" key="3">
    <source>
        <dbReference type="ARBA" id="ARBA00022448"/>
    </source>
</evidence>
<feature type="transmembrane region" description="Helical" evidence="8">
    <location>
        <begin position="345"/>
        <end position="367"/>
    </location>
</feature>
<evidence type="ECO:0000256" key="6">
    <source>
        <dbReference type="ARBA" id="ARBA00023065"/>
    </source>
</evidence>
<dbReference type="GO" id="GO:0051117">
    <property type="term" value="F:ATPase binding"/>
    <property type="evidence" value="ECO:0007669"/>
    <property type="project" value="TreeGrafter"/>
</dbReference>
<name>A0A830UBK1_9FIRM</name>
<gene>
    <name evidence="9" type="primary">atpI</name>
    <name evidence="9" type="ORF">MM59RIKEN_33620</name>
</gene>
<dbReference type="KEGG" id="pfaa:MM59RIKEN_33620"/>
<evidence type="ECO:0000256" key="7">
    <source>
        <dbReference type="ARBA" id="ARBA00023136"/>
    </source>
</evidence>
<keyword evidence="6" id="KW-0406">Ion transport</keyword>
<organism evidence="9 10">
    <name type="scientific">Pusillibacter faecalis</name>
    <dbReference type="NCBI Taxonomy" id="2714358"/>
    <lineage>
        <taxon>Bacteria</taxon>
        <taxon>Bacillati</taxon>
        <taxon>Bacillota</taxon>
        <taxon>Clostridia</taxon>
        <taxon>Eubacteriales</taxon>
        <taxon>Oscillospiraceae</taxon>
        <taxon>Pusillibacter</taxon>
    </lineage>
</organism>
<dbReference type="PANTHER" id="PTHR11629:SF63">
    <property type="entry name" value="V-TYPE PROTON ATPASE SUBUNIT A"/>
    <property type="match status" value="1"/>
</dbReference>
<feature type="transmembrane region" description="Helical" evidence="8">
    <location>
        <begin position="495"/>
        <end position="515"/>
    </location>
</feature>
<dbReference type="Pfam" id="PF01496">
    <property type="entry name" value="V_ATPase_I"/>
    <property type="match status" value="1"/>
</dbReference>
<keyword evidence="4 8" id="KW-0812">Transmembrane</keyword>
<protein>
    <submittedName>
        <fullName evidence="9">V-type ATP synthase subunit I</fullName>
    </submittedName>
</protein>
<feature type="transmembrane region" description="Helical" evidence="8">
    <location>
        <begin position="521"/>
        <end position="545"/>
    </location>
</feature>
<dbReference type="InterPro" id="IPR002490">
    <property type="entry name" value="V-ATPase_116kDa_su"/>
</dbReference>
<evidence type="ECO:0000313" key="9">
    <source>
        <dbReference type="EMBL" id="BCK86043.1"/>
    </source>
</evidence>
<geneLocation type="plasmid" evidence="9 10">
    <name>pMM59_01</name>
</geneLocation>
<feature type="transmembrane region" description="Helical" evidence="8">
    <location>
        <begin position="396"/>
        <end position="419"/>
    </location>
</feature>
<dbReference type="GO" id="GO:0016471">
    <property type="term" value="C:vacuolar proton-transporting V-type ATPase complex"/>
    <property type="evidence" value="ECO:0007669"/>
    <property type="project" value="TreeGrafter"/>
</dbReference>
<evidence type="ECO:0000256" key="1">
    <source>
        <dbReference type="ARBA" id="ARBA00004141"/>
    </source>
</evidence>
<dbReference type="PANTHER" id="PTHR11629">
    <property type="entry name" value="VACUOLAR PROTON ATPASES"/>
    <property type="match status" value="1"/>
</dbReference>
<evidence type="ECO:0000313" key="10">
    <source>
        <dbReference type="Proteomes" id="UP000679848"/>
    </source>
</evidence>
<comment type="similarity">
    <text evidence="2">Belongs to the V-ATPase 116 kDa subunit family.</text>
</comment>
<sequence>MAQTRTEIADAHTALAAIKQYAKVKDGLFIQRRQVSEQEFLDPTGKEQAKAVSQKIGGALREISRLQGDEARLTARRQALTPWASLDMPLELEGTAHARFRLMVCPSGTDIGAVRIALADVAAELYEVSADKQQTYVLLLCHRAEEETAQELLRPFNFSAVAFPGTTGTAAENMDALDQSLADNKKAQEAAAAAIVQDAKSRDVLRMYLDQLRAEAEKDASAERLLTDGTILFFEGWAPAESLREVEKLLQSMDCAWEAEDPAPEEIHDVPVRLKNNWLTKPLNMVTEMYSLPAYNNVDPNPLMAPFFILFYGIMMADMGYGLLMFLAGFFISRKYRPKGTMGHLFGLMTLCGVSTFIMGAITGGFFGDFLTQAVLLTTGKEFALPALFTPLDDTLMILLGSMALGLVHIITGMAISFVRKLQNGAVLDAVFEEVTWWVVFLGIGLTALGITNLVLYLGILLVVAGPLITGKGFGKVTGIFASLYNHITGYFGDILSYSRLMALMLAGSVIAQVFNTLGAIPGNIIVFIIISMAGNALNFALNLLGCYVHDLRLQCLEFFNKFYEDGGKPFRPLAMDTKYVDITE</sequence>
<evidence type="ECO:0000256" key="8">
    <source>
        <dbReference type="SAM" id="Phobius"/>
    </source>
</evidence>
<dbReference type="EMBL" id="AP023421">
    <property type="protein sequence ID" value="BCK86043.1"/>
    <property type="molecule type" value="Genomic_DNA"/>
</dbReference>
<dbReference type="AlphaFoldDB" id="A0A830UBK1"/>
<reference evidence="9" key="1">
    <citation type="submission" date="2020-09" db="EMBL/GenBank/DDBJ databases">
        <title>New species isolated from human feces.</title>
        <authorList>
            <person name="Kitahara M."/>
            <person name="Shigeno Y."/>
            <person name="Shime M."/>
            <person name="Matsumoto Y."/>
            <person name="Nakamura S."/>
            <person name="Motooka D."/>
            <person name="Fukuoka S."/>
            <person name="Nishikawa H."/>
            <person name="Benno Y."/>
        </authorList>
    </citation>
    <scope>NUCLEOTIDE SEQUENCE</scope>
    <source>
        <strain evidence="9">MM59</strain>
        <plasmid evidence="9">pMM59_01</plasmid>
    </source>
</reference>